<evidence type="ECO:0000313" key="8">
    <source>
        <dbReference type="Proteomes" id="UP001164929"/>
    </source>
</evidence>
<feature type="short sequence motif" description="VHIID" evidence="5">
    <location>
        <begin position="107"/>
        <end position="111"/>
    </location>
</feature>
<dbReference type="PANTHER" id="PTHR31636">
    <property type="entry name" value="OSJNBA0084A10.13 PROTEIN-RELATED"/>
    <property type="match status" value="1"/>
</dbReference>
<evidence type="ECO:0000256" key="1">
    <source>
        <dbReference type="ARBA" id="ARBA00004123"/>
    </source>
</evidence>
<dbReference type="PROSITE" id="PS50985">
    <property type="entry name" value="GRAS"/>
    <property type="match status" value="1"/>
</dbReference>
<dbReference type="AlphaFoldDB" id="A0AAD6PVR7"/>
<dbReference type="InterPro" id="IPR005202">
    <property type="entry name" value="TF_GRAS"/>
</dbReference>
<reference evidence="7 8" key="1">
    <citation type="journal article" date="2023" name="Mol. Ecol. Resour.">
        <title>Chromosome-level genome assembly of a triploid poplar Populus alba 'Berolinensis'.</title>
        <authorList>
            <person name="Chen S."/>
            <person name="Yu Y."/>
            <person name="Wang X."/>
            <person name="Wang S."/>
            <person name="Zhang T."/>
            <person name="Zhou Y."/>
            <person name="He R."/>
            <person name="Meng N."/>
            <person name="Wang Y."/>
            <person name="Liu W."/>
            <person name="Liu Z."/>
            <person name="Liu J."/>
            <person name="Guo Q."/>
            <person name="Huang H."/>
            <person name="Sederoff R.R."/>
            <person name="Wang G."/>
            <person name="Qu G."/>
            <person name="Chen S."/>
        </authorList>
    </citation>
    <scope>NUCLEOTIDE SEQUENCE [LARGE SCALE GENOMIC DNA]</scope>
    <source>
        <strain evidence="7">SC-2020</strain>
    </source>
</reference>
<evidence type="ECO:0000256" key="2">
    <source>
        <dbReference type="ARBA" id="ARBA00023015"/>
    </source>
</evidence>
<proteinExistence type="inferred from homology"/>
<name>A0AAD6PVR7_9ROSI</name>
<organism evidence="7 8">
    <name type="scientific">Populus alba x Populus x berolinensis</name>
    <dbReference type="NCBI Taxonomy" id="444605"/>
    <lineage>
        <taxon>Eukaryota</taxon>
        <taxon>Viridiplantae</taxon>
        <taxon>Streptophyta</taxon>
        <taxon>Embryophyta</taxon>
        <taxon>Tracheophyta</taxon>
        <taxon>Spermatophyta</taxon>
        <taxon>Magnoliopsida</taxon>
        <taxon>eudicotyledons</taxon>
        <taxon>Gunneridae</taxon>
        <taxon>Pentapetalae</taxon>
        <taxon>rosids</taxon>
        <taxon>fabids</taxon>
        <taxon>Malpighiales</taxon>
        <taxon>Salicaceae</taxon>
        <taxon>Saliceae</taxon>
        <taxon>Populus</taxon>
    </lineage>
</organism>
<dbReference type="Proteomes" id="UP001164929">
    <property type="component" value="Chromosome 16"/>
</dbReference>
<evidence type="ECO:0000256" key="3">
    <source>
        <dbReference type="ARBA" id="ARBA00023163"/>
    </source>
</evidence>
<evidence type="ECO:0000256" key="5">
    <source>
        <dbReference type="PROSITE-ProRule" id="PRU01191"/>
    </source>
</evidence>
<sequence length="579" mass="66796">MASPLSCILLECAKAIEGGRLDVADSLLAVIQSLASKEESIWRRKVVKYFAEALVRRAYRIRPPWPSPSLPLLSHTTQYMYEPFYEFAATTSKHAIADALNSGYKRLHIIDFSIMFNFWQWKYLIGDLERQYGGLQSVLITSIEPKLSKHTYYVRQNRELAELSNFELRQLTFNSPDDIVNCISKLRRKREDEIVVVNWNFTLHKLLAQDGAMEQVLSKVKDLGADIMVIVEQEANLNSHVLSERLEQSFQYYSHVFESLEKLYDRDELWELYFRRQIGNVVACERVDRVERIESFAQWQNRLSQVGFCPVPQQVDEFKISLRFYFDEYGIEEKEGHNILLSWHGYPVAVASVWKVTDPPQFSSGLYTMQNTVDDSEGMASSSESEDDEENDSLVCIMADRNLWPEQGSSMNRIATSAKLFDMLEYICDLHRLELAVTWISYGQDGNTNSKEKRFLCIDDSACYLNNWFMGGFVDEYARYRLEEGKGIAGKALQSNIHIQHDISLLDPAEFPDTDSAVFAIRLIRTCHAAFAVRLTSTHPCKDDCVLEFLLPGSMKETLELELLINKVLRTLQRKCLKM</sequence>
<keyword evidence="8" id="KW-1185">Reference proteome</keyword>
<keyword evidence="4" id="KW-0539">Nucleus</keyword>
<comment type="similarity">
    <text evidence="5">Belongs to the GRAS family.</text>
</comment>
<protein>
    <submittedName>
        <fullName evidence="7">DELLA protein RGL1-like</fullName>
    </submittedName>
</protein>
<comment type="caution">
    <text evidence="7">The sequence shown here is derived from an EMBL/GenBank/DDBJ whole genome shotgun (WGS) entry which is preliminary data.</text>
</comment>
<comment type="subcellular location">
    <subcellularLocation>
        <location evidence="1">Nucleus</location>
    </subcellularLocation>
</comment>
<dbReference type="GO" id="GO:0005634">
    <property type="term" value="C:nucleus"/>
    <property type="evidence" value="ECO:0007669"/>
    <property type="project" value="UniProtKB-SubCell"/>
</dbReference>
<comment type="caution">
    <text evidence="5">Lacks conserved residue(s) required for the propagation of feature annotation.</text>
</comment>
<feature type="domain" description="NLP1-9 GAF" evidence="6">
    <location>
        <begin position="411"/>
        <end position="577"/>
    </location>
</feature>
<dbReference type="Pfam" id="PF03514">
    <property type="entry name" value="GRAS"/>
    <property type="match status" value="1"/>
</dbReference>
<dbReference type="Pfam" id="PF22922">
    <property type="entry name" value="GAF_NLP"/>
    <property type="match status" value="1"/>
</dbReference>
<dbReference type="InterPro" id="IPR055081">
    <property type="entry name" value="NLP1-9_GAF"/>
</dbReference>
<gene>
    <name evidence="7" type="ORF">NC653_035886</name>
</gene>
<accession>A0AAD6PVR7</accession>
<keyword evidence="2" id="KW-0805">Transcription regulation</keyword>
<keyword evidence="3" id="KW-0804">Transcription</keyword>
<feature type="short sequence motif" description="LXXLL motif" evidence="5">
    <location>
        <begin position="203"/>
        <end position="207"/>
    </location>
</feature>
<evidence type="ECO:0000256" key="4">
    <source>
        <dbReference type="ARBA" id="ARBA00023242"/>
    </source>
</evidence>
<evidence type="ECO:0000313" key="7">
    <source>
        <dbReference type="EMBL" id="KAJ6967793.1"/>
    </source>
</evidence>
<feature type="region of interest" description="SAW" evidence="5">
    <location>
        <begin position="283"/>
        <end position="355"/>
    </location>
</feature>
<dbReference type="EMBL" id="JAQIZT010000016">
    <property type="protein sequence ID" value="KAJ6967793.1"/>
    <property type="molecule type" value="Genomic_DNA"/>
</dbReference>
<evidence type="ECO:0000259" key="6">
    <source>
        <dbReference type="Pfam" id="PF22922"/>
    </source>
</evidence>